<evidence type="ECO:0000313" key="10">
    <source>
        <dbReference type="EMBL" id="MFD1177064.1"/>
    </source>
</evidence>
<feature type="transmembrane region" description="Helical" evidence="7">
    <location>
        <begin position="184"/>
        <end position="203"/>
    </location>
</feature>
<dbReference type="Pfam" id="PF01545">
    <property type="entry name" value="Cation_efflux"/>
    <property type="match status" value="1"/>
</dbReference>
<proteinExistence type="inferred from homology"/>
<dbReference type="PANTHER" id="PTHR43840">
    <property type="entry name" value="MITOCHONDRIAL METAL TRANSPORTER 1-RELATED"/>
    <property type="match status" value="1"/>
</dbReference>
<evidence type="ECO:0000256" key="3">
    <source>
        <dbReference type="ARBA" id="ARBA00022448"/>
    </source>
</evidence>
<dbReference type="Proteomes" id="UP001597262">
    <property type="component" value="Unassembled WGS sequence"/>
</dbReference>
<name>A0ABW3RX32_9BACL</name>
<feature type="domain" description="Cation efflux protein cytoplasmic" evidence="9">
    <location>
        <begin position="220"/>
        <end position="296"/>
    </location>
</feature>
<dbReference type="Gene3D" id="3.30.70.1350">
    <property type="entry name" value="Cation efflux protein, cytoplasmic domain"/>
    <property type="match status" value="1"/>
</dbReference>
<keyword evidence="3" id="KW-0813">Transport</keyword>
<feature type="domain" description="Cation efflux protein transmembrane" evidence="8">
    <location>
        <begin position="14"/>
        <end position="211"/>
    </location>
</feature>
<dbReference type="NCBIfam" id="TIGR01297">
    <property type="entry name" value="CDF"/>
    <property type="match status" value="1"/>
</dbReference>
<dbReference type="EMBL" id="JBHTLM010000007">
    <property type="protein sequence ID" value="MFD1177064.1"/>
    <property type="molecule type" value="Genomic_DNA"/>
</dbReference>
<dbReference type="PANTHER" id="PTHR43840:SF15">
    <property type="entry name" value="MITOCHONDRIAL METAL TRANSPORTER 1-RELATED"/>
    <property type="match status" value="1"/>
</dbReference>
<keyword evidence="11" id="KW-1185">Reference proteome</keyword>
<dbReference type="RefSeq" id="WP_379319510.1">
    <property type="nucleotide sequence ID" value="NZ_JBHTLM010000007.1"/>
</dbReference>
<dbReference type="InterPro" id="IPR036837">
    <property type="entry name" value="Cation_efflux_CTD_sf"/>
</dbReference>
<dbReference type="InterPro" id="IPR027470">
    <property type="entry name" value="Cation_efflux_CTD"/>
</dbReference>
<comment type="similarity">
    <text evidence="2">Belongs to the cation diffusion facilitator (CDF) transporter (TC 2.A.4) family.</text>
</comment>
<comment type="subcellular location">
    <subcellularLocation>
        <location evidence="1">Membrane</location>
        <topology evidence="1">Multi-pass membrane protein</topology>
    </subcellularLocation>
</comment>
<evidence type="ECO:0000313" key="11">
    <source>
        <dbReference type="Proteomes" id="UP001597262"/>
    </source>
</evidence>
<evidence type="ECO:0000256" key="4">
    <source>
        <dbReference type="ARBA" id="ARBA00022692"/>
    </source>
</evidence>
<protein>
    <submittedName>
        <fullName evidence="10">Cation diffusion facilitator family transporter</fullName>
    </submittedName>
</protein>
<feature type="transmembrane region" description="Helical" evidence="7">
    <location>
        <begin position="82"/>
        <end position="104"/>
    </location>
</feature>
<evidence type="ECO:0000256" key="5">
    <source>
        <dbReference type="ARBA" id="ARBA00022989"/>
    </source>
</evidence>
<gene>
    <name evidence="10" type="ORF">ACFQ3W_12230</name>
</gene>
<feature type="transmembrane region" description="Helical" evidence="7">
    <location>
        <begin position="116"/>
        <end position="137"/>
    </location>
</feature>
<evidence type="ECO:0000259" key="8">
    <source>
        <dbReference type="Pfam" id="PF01545"/>
    </source>
</evidence>
<dbReference type="Gene3D" id="1.20.1510.10">
    <property type="entry name" value="Cation efflux protein transmembrane domain"/>
    <property type="match status" value="1"/>
</dbReference>
<keyword evidence="6 7" id="KW-0472">Membrane</keyword>
<evidence type="ECO:0000256" key="7">
    <source>
        <dbReference type="SAM" id="Phobius"/>
    </source>
</evidence>
<reference evidence="11" key="1">
    <citation type="journal article" date="2019" name="Int. J. Syst. Evol. Microbiol.">
        <title>The Global Catalogue of Microorganisms (GCM) 10K type strain sequencing project: providing services to taxonomists for standard genome sequencing and annotation.</title>
        <authorList>
            <consortium name="The Broad Institute Genomics Platform"/>
            <consortium name="The Broad Institute Genome Sequencing Center for Infectious Disease"/>
            <person name="Wu L."/>
            <person name="Ma J."/>
        </authorList>
    </citation>
    <scope>NUCLEOTIDE SEQUENCE [LARGE SCALE GENOMIC DNA]</scope>
    <source>
        <strain evidence="11">CCUG 59189</strain>
    </source>
</reference>
<dbReference type="InterPro" id="IPR002524">
    <property type="entry name" value="Cation_efflux"/>
</dbReference>
<dbReference type="SUPFAM" id="SSF161111">
    <property type="entry name" value="Cation efflux protein transmembrane domain-like"/>
    <property type="match status" value="1"/>
</dbReference>
<keyword evidence="5 7" id="KW-1133">Transmembrane helix</keyword>
<evidence type="ECO:0000256" key="2">
    <source>
        <dbReference type="ARBA" id="ARBA00008114"/>
    </source>
</evidence>
<comment type="caution">
    <text evidence="10">The sequence shown here is derived from an EMBL/GenBank/DDBJ whole genome shotgun (WGS) entry which is preliminary data.</text>
</comment>
<evidence type="ECO:0000256" key="6">
    <source>
        <dbReference type="ARBA" id="ARBA00023136"/>
    </source>
</evidence>
<keyword evidence="4 7" id="KW-0812">Transmembrane</keyword>
<dbReference type="InterPro" id="IPR027469">
    <property type="entry name" value="Cation_efflux_TMD_sf"/>
</dbReference>
<accession>A0ABW3RX32</accession>
<organism evidence="10 11">
    <name type="scientific">Paenibacillus puldeungensis</name>
    <dbReference type="NCBI Taxonomy" id="696536"/>
    <lineage>
        <taxon>Bacteria</taxon>
        <taxon>Bacillati</taxon>
        <taxon>Bacillota</taxon>
        <taxon>Bacilli</taxon>
        <taxon>Bacillales</taxon>
        <taxon>Paenibacillaceae</taxon>
        <taxon>Paenibacillus</taxon>
    </lineage>
</organism>
<sequence>MTREQTAISDPATWLSIVNHAALTVFKGAVGLLFDSRALLADALYSASDAAAELAEKVQLPGLKKWRSSLQSYSRKGTMEPLLAVFFSVFLLMGGLQLMIVSIKAFTHNDIDPPEFAAGVAIVISIALKEAVFQFRLRQSRKWRSDYSHSLVEMHRQSLYSSIAALIGVFGAMTGEAWDVPMMLYLDPAAALFISVLVLWRAYRLVKESVYGSLVADIHEEDATSFIETVQRVHGVIAVDDLKAQEYGHYVTVVAKISVNPRITVMEANDIANRAKTLLLHRFSHVTDVRIQVAPYEAGYPYKTNNEVSDNDMRNLLQ</sequence>
<evidence type="ECO:0000256" key="1">
    <source>
        <dbReference type="ARBA" id="ARBA00004141"/>
    </source>
</evidence>
<dbReference type="InterPro" id="IPR058533">
    <property type="entry name" value="Cation_efflux_TM"/>
</dbReference>
<dbReference type="Pfam" id="PF16916">
    <property type="entry name" value="ZT_dimer"/>
    <property type="match status" value="1"/>
</dbReference>
<feature type="transmembrane region" description="Helical" evidence="7">
    <location>
        <begin position="158"/>
        <end position="178"/>
    </location>
</feature>
<dbReference type="SUPFAM" id="SSF160240">
    <property type="entry name" value="Cation efflux protein cytoplasmic domain-like"/>
    <property type="match status" value="1"/>
</dbReference>
<evidence type="ECO:0000259" key="9">
    <source>
        <dbReference type="Pfam" id="PF16916"/>
    </source>
</evidence>
<dbReference type="InterPro" id="IPR050291">
    <property type="entry name" value="CDF_Transporter"/>
</dbReference>